<comment type="caution">
    <text evidence="1">The sequence shown here is derived from an EMBL/GenBank/DDBJ whole genome shotgun (WGS) entry which is preliminary data.</text>
</comment>
<protein>
    <submittedName>
        <fullName evidence="1">Uncharacterized protein</fullName>
    </submittedName>
</protein>
<dbReference type="EMBL" id="JAEHHL010000004">
    <property type="protein sequence ID" value="MBK0399142.1"/>
    <property type="molecule type" value="Genomic_DNA"/>
</dbReference>
<keyword evidence="2" id="KW-1185">Reference proteome</keyword>
<dbReference type="RefSeq" id="WP_200609128.1">
    <property type="nucleotide sequence ID" value="NZ_JAEHHL010000004.1"/>
</dbReference>
<dbReference type="AlphaFoldDB" id="A0A8J7M786"/>
<evidence type="ECO:0000313" key="2">
    <source>
        <dbReference type="Proteomes" id="UP000655420"/>
    </source>
</evidence>
<name>A0A8J7M786_9RHOB</name>
<evidence type="ECO:0000313" key="1">
    <source>
        <dbReference type="EMBL" id="MBK0399142.1"/>
    </source>
</evidence>
<organism evidence="1 2">
    <name type="scientific">Thermohalobaculum xanthum</name>
    <dbReference type="NCBI Taxonomy" id="2753746"/>
    <lineage>
        <taxon>Bacteria</taxon>
        <taxon>Pseudomonadati</taxon>
        <taxon>Pseudomonadota</taxon>
        <taxon>Alphaproteobacteria</taxon>
        <taxon>Rhodobacterales</taxon>
        <taxon>Paracoccaceae</taxon>
        <taxon>Thermohalobaculum</taxon>
    </lineage>
</organism>
<sequence>MPLIDRRAPGVGGDVVCQSGPSNPGKVQYDTYIVQFGYTFYSCTRYRTCLWTRTNDNEAWQEFCN</sequence>
<dbReference type="Proteomes" id="UP000655420">
    <property type="component" value="Unassembled WGS sequence"/>
</dbReference>
<proteinExistence type="predicted"/>
<reference evidence="1" key="1">
    <citation type="submission" date="2020-12" db="EMBL/GenBank/DDBJ databases">
        <title>Bacterial taxonomy.</title>
        <authorList>
            <person name="Pan X."/>
        </authorList>
    </citation>
    <scope>NUCLEOTIDE SEQUENCE</scope>
    <source>
        <strain evidence="1">M0105</strain>
    </source>
</reference>
<gene>
    <name evidence="1" type="ORF">H0I76_08075</name>
</gene>
<accession>A0A8J7M786</accession>